<dbReference type="SUPFAM" id="SSF56436">
    <property type="entry name" value="C-type lectin-like"/>
    <property type="match status" value="1"/>
</dbReference>
<proteinExistence type="predicted"/>
<accession>A0A9D3PEI8</accession>
<sequence length="502" mass="57248">MESEHIYDNVDTIKGSEPGLGHDSQHQSPAALYTEMRSAGRNPGFHRRAAVILGLLSVLLLAAIIALCVHYNKVIGDLEKKGNSLSLHSYLLQTNYTKERDQLETSLSNCTAQRDQLEKRQNSLQLQLVIGTCPQDWMRFRCNCYYISSEHKTWTESQQYCRDREADLVIIETRQEQEFLNTLSGTFWIGLTDTEKEGTWKWVDGHTLQSGSWRKGEPNNAQGDENCAASYCGFHHHYSGSQCWNDQPCSIKLSWRPCRATMVSHVPSCCLLLALSLVPASSIQTLDNVNDLKRTEYGQPCPRHGLRLLLWLAQSCISIDYNGNMRALFSRGSHGFRHYGNLESILPDVSHTNQEYYEVGNLNNPWAAGLPYSVRQDYDSSHYASNMDRIIVRMRRNSNEIVEVYITEHELWSRNFCQERTYRVSPALIRALQSPHVTPDTFQTRGQSNAGIRSAPISSWQAVPPRRERDFCETLGICVAFIIFIIVFIAFAVTFGQKGWQH</sequence>
<dbReference type="Gene3D" id="3.10.100.10">
    <property type="entry name" value="Mannose-Binding Protein A, subunit A"/>
    <property type="match status" value="1"/>
</dbReference>
<keyword evidence="4" id="KW-1133">Transmembrane helix</keyword>
<evidence type="ECO:0000256" key="1">
    <source>
        <dbReference type="ARBA" id="ARBA00022734"/>
    </source>
</evidence>
<dbReference type="InterPro" id="IPR016186">
    <property type="entry name" value="C-type_lectin-like/link_sf"/>
</dbReference>
<dbReference type="PANTHER" id="PTHR38706:SF2">
    <property type="match status" value="1"/>
</dbReference>
<evidence type="ECO:0000256" key="2">
    <source>
        <dbReference type="SAM" id="Coils"/>
    </source>
</evidence>
<dbReference type="InterPro" id="IPR033989">
    <property type="entry name" value="CD209-like_CTLD"/>
</dbReference>
<feature type="domain" description="C-type lectin" evidence="5">
    <location>
        <begin position="140"/>
        <end position="255"/>
    </location>
</feature>
<dbReference type="Proteomes" id="UP001046870">
    <property type="component" value="Chromosome 20"/>
</dbReference>
<evidence type="ECO:0000313" key="6">
    <source>
        <dbReference type="EMBL" id="KAG7458557.1"/>
    </source>
</evidence>
<evidence type="ECO:0000256" key="3">
    <source>
        <dbReference type="SAM" id="MobiDB-lite"/>
    </source>
</evidence>
<keyword evidence="2" id="KW-0175">Coiled coil</keyword>
<dbReference type="AlphaFoldDB" id="A0A9D3PEI8"/>
<feature type="transmembrane region" description="Helical" evidence="4">
    <location>
        <begin position="475"/>
        <end position="496"/>
    </location>
</feature>
<feature type="transmembrane region" description="Helical" evidence="4">
    <location>
        <begin position="49"/>
        <end position="71"/>
    </location>
</feature>
<dbReference type="Pfam" id="PF00059">
    <property type="entry name" value="Lectin_C"/>
    <property type="match status" value="1"/>
</dbReference>
<keyword evidence="1" id="KW-0430">Lectin</keyword>
<organism evidence="6 7">
    <name type="scientific">Megalops atlanticus</name>
    <name type="common">Tarpon</name>
    <name type="synonym">Clupea gigantea</name>
    <dbReference type="NCBI Taxonomy" id="7932"/>
    <lineage>
        <taxon>Eukaryota</taxon>
        <taxon>Metazoa</taxon>
        <taxon>Chordata</taxon>
        <taxon>Craniata</taxon>
        <taxon>Vertebrata</taxon>
        <taxon>Euteleostomi</taxon>
        <taxon>Actinopterygii</taxon>
        <taxon>Neopterygii</taxon>
        <taxon>Teleostei</taxon>
        <taxon>Elopiformes</taxon>
        <taxon>Megalopidae</taxon>
        <taxon>Megalops</taxon>
    </lineage>
</organism>
<dbReference type="Gene3D" id="1.20.5.400">
    <property type="match status" value="1"/>
</dbReference>
<name>A0A9D3PEI8_MEGAT</name>
<evidence type="ECO:0000313" key="7">
    <source>
        <dbReference type="Proteomes" id="UP001046870"/>
    </source>
</evidence>
<reference evidence="6" key="1">
    <citation type="submission" date="2021-01" db="EMBL/GenBank/DDBJ databases">
        <authorList>
            <person name="Zahm M."/>
            <person name="Roques C."/>
            <person name="Cabau C."/>
            <person name="Klopp C."/>
            <person name="Donnadieu C."/>
            <person name="Jouanno E."/>
            <person name="Lampietro C."/>
            <person name="Louis A."/>
            <person name="Herpin A."/>
            <person name="Echchiki A."/>
            <person name="Berthelot C."/>
            <person name="Parey E."/>
            <person name="Roest-Crollius H."/>
            <person name="Braasch I."/>
            <person name="Postlethwait J."/>
            <person name="Bobe J."/>
            <person name="Montfort J."/>
            <person name="Bouchez O."/>
            <person name="Begum T."/>
            <person name="Mejri S."/>
            <person name="Adams A."/>
            <person name="Chen W.-J."/>
            <person name="Guiguen Y."/>
        </authorList>
    </citation>
    <scope>NUCLEOTIDE SEQUENCE</scope>
    <source>
        <strain evidence="6">YG-15Mar2019-1</strain>
        <tissue evidence="6">Brain</tissue>
    </source>
</reference>
<dbReference type="PROSITE" id="PS50041">
    <property type="entry name" value="C_TYPE_LECTIN_2"/>
    <property type="match status" value="1"/>
</dbReference>
<comment type="caution">
    <text evidence="6">The sequence shown here is derived from an EMBL/GenBank/DDBJ whole genome shotgun (WGS) entry which is preliminary data.</text>
</comment>
<dbReference type="EMBL" id="JAFDVH010000020">
    <property type="protein sequence ID" value="KAG7458557.1"/>
    <property type="molecule type" value="Genomic_DNA"/>
</dbReference>
<evidence type="ECO:0000256" key="4">
    <source>
        <dbReference type="SAM" id="Phobius"/>
    </source>
</evidence>
<dbReference type="InterPro" id="IPR016187">
    <property type="entry name" value="CTDL_fold"/>
</dbReference>
<evidence type="ECO:0000259" key="5">
    <source>
        <dbReference type="PROSITE" id="PS50041"/>
    </source>
</evidence>
<dbReference type="GO" id="GO:0030246">
    <property type="term" value="F:carbohydrate binding"/>
    <property type="evidence" value="ECO:0007669"/>
    <property type="project" value="UniProtKB-KW"/>
</dbReference>
<dbReference type="CDD" id="cd03590">
    <property type="entry name" value="CLECT_DC-SIGN_like"/>
    <property type="match status" value="1"/>
</dbReference>
<dbReference type="OrthoDB" id="8961033at2759"/>
<dbReference type="SMART" id="SM00034">
    <property type="entry name" value="CLECT"/>
    <property type="match status" value="1"/>
</dbReference>
<protein>
    <recommendedName>
        <fullName evidence="5">C-type lectin domain-containing protein</fullName>
    </recommendedName>
</protein>
<dbReference type="InterPro" id="IPR001304">
    <property type="entry name" value="C-type_lectin-like"/>
</dbReference>
<keyword evidence="4" id="KW-0812">Transmembrane</keyword>
<dbReference type="PANTHER" id="PTHR38706">
    <property type="entry name" value="SI:CH211-198C19.1-RELATED"/>
    <property type="match status" value="1"/>
</dbReference>
<feature type="coiled-coil region" evidence="2">
    <location>
        <begin position="100"/>
        <end position="127"/>
    </location>
</feature>
<gene>
    <name evidence="6" type="ORF">MATL_G00221520</name>
</gene>
<keyword evidence="7" id="KW-1185">Reference proteome</keyword>
<keyword evidence="4" id="KW-0472">Membrane</keyword>
<feature type="region of interest" description="Disordered" evidence="3">
    <location>
        <begin position="1"/>
        <end position="28"/>
    </location>
</feature>